<dbReference type="PANTHER" id="PTHR47926">
    <property type="entry name" value="PENTATRICOPEPTIDE REPEAT-CONTAINING PROTEIN"/>
    <property type="match status" value="1"/>
</dbReference>
<dbReference type="Pfam" id="PF01535">
    <property type="entry name" value="PPR"/>
    <property type="match status" value="5"/>
</dbReference>
<dbReference type="EMBL" id="KQ090119">
    <property type="protein sequence ID" value="KMT08252.1"/>
    <property type="molecule type" value="Genomic_DNA"/>
</dbReference>
<evidence type="ECO:0000313" key="4">
    <source>
        <dbReference type="Proteomes" id="UP000035740"/>
    </source>
</evidence>
<feature type="repeat" description="PPR" evidence="2">
    <location>
        <begin position="5"/>
        <end position="39"/>
    </location>
</feature>
<dbReference type="PROSITE" id="PS51375">
    <property type="entry name" value="PPR"/>
    <property type="match status" value="5"/>
</dbReference>
<name>A0A0J8C3X9_BETVV</name>
<dbReference type="GO" id="GO:0003723">
    <property type="term" value="F:RNA binding"/>
    <property type="evidence" value="ECO:0007669"/>
    <property type="project" value="InterPro"/>
</dbReference>
<dbReference type="OMA" id="EVHCVVI"/>
<dbReference type="Proteomes" id="UP000035740">
    <property type="component" value="Chromosome 6"/>
</dbReference>
<dbReference type="PANTHER" id="PTHR47926:SF371">
    <property type="entry name" value="TETRATRICOPEPTIDE REPEAT-LIKE SUPERFAMILY PROTEIN"/>
    <property type="match status" value="1"/>
</dbReference>
<feature type="repeat" description="PPR" evidence="2">
    <location>
        <begin position="137"/>
        <end position="167"/>
    </location>
</feature>
<proteinExistence type="predicted"/>
<dbReference type="eggNOG" id="KOG4197">
    <property type="taxonomic scope" value="Eukaryota"/>
</dbReference>
<dbReference type="InterPro" id="IPR011990">
    <property type="entry name" value="TPR-like_helical_dom_sf"/>
</dbReference>
<reference evidence="3 4" key="1">
    <citation type="journal article" date="2014" name="Nature">
        <title>The genome of the recently domesticated crop plant sugar beet (Beta vulgaris).</title>
        <authorList>
            <person name="Dohm J.C."/>
            <person name="Minoche A.E."/>
            <person name="Holtgrawe D."/>
            <person name="Capella-Gutierrez S."/>
            <person name="Zakrzewski F."/>
            <person name="Tafer H."/>
            <person name="Rupp O."/>
            <person name="Sorensen T.R."/>
            <person name="Stracke R."/>
            <person name="Reinhardt R."/>
            <person name="Goesmann A."/>
            <person name="Kraft T."/>
            <person name="Schulz B."/>
            <person name="Stadler P.F."/>
            <person name="Schmidt T."/>
            <person name="Gabaldon T."/>
            <person name="Lehrach H."/>
            <person name="Weisshaar B."/>
            <person name="Himmelbauer H."/>
        </authorList>
    </citation>
    <scope>NUCLEOTIDE SEQUENCE [LARGE SCALE GENOMIC DNA]</scope>
    <source>
        <tissue evidence="3">Taproot</tissue>
    </source>
</reference>
<evidence type="ECO:0000256" key="2">
    <source>
        <dbReference type="PROSITE-ProRule" id="PRU00708"/>
    </source>
</evidence>
<accession>A0A0J8C3X9</accession>
<dbReference type="FunFam" id="1.25.40.10:FF:000184">
    <property type="entry name" value="Pentatricopeptide repeat-containing protein, chloroplastic"/>
    <property type="match status" value="1"/>
</dbReference>
<dbReference type="Gene3D" id="1.25.40.10">
    <property type="entry name" value="Tetratricopeptide repeat domain"/>
    <property type="match status" value="4"/>
</dbReference>
<keyword evidence="4" id="KW-1185">Reference proteome</keyword>
<evidence type="ECO:0000313" key="3">
    <source>
        <dbReference type="EMBL" id="KMT08252.1"/>
    </source>
</evidence>
<protein>
    <recommendedName>
        <fullName evidence="5">Pentatricopeptide repeat-containing protein</fullName>
    </recommendedName>
</protein>
<dbReference type="NCBIfam" id="TIGR00756">
    <property type="entry name" value="PPR"/>
    <property type="match status" value="6"/>
</dbReference>
<gene>
    <name evidence="3" type="ORF">BVRB_6g142320</name>
</gene>
<dbReference type="AlphaFoldDB" id="A0A0J8C3X9"/>
<dbReference type="GO" id="GO:0009451">
    <property type="term" value="P:RNA modification"/>
    <property type="evidence" value="ECO:0007669"/>
    <property type="project" value="InterPro"/>
</dbReference>
<dbReference type="Pfam" id="PF13041">
    <property type="entry name" value="PPR_2"/>
    <property type="match status" value="3"/>
</dbReference>
<dbReference type="InterPro" id="IPR002885">
    <property type="entry name" value="PPR_rpt"/>
</dbReference>
<feature type="repeat" description="PPR" evidence="2">
    <location>
        <begin position="75"/>
        <end position="109"/>
    </location>
</feature>
<dbReference type="OrthoDB" id="185373at2759"/>
<dbReference type="Pfam" id="PF20431">
    <property type="entry name" value="E_motif"/>
    <property type="match status" value="1"/>
</dbReference>
<evidence type="ECO:0008006" key="5">
    <source>
        <dbReference type="Google" id="ProtNLM"/>
    </source>
</evidence>
<dbReference type="InterPro" id="IPR046960">
    <property type="entry name" value="PPR_At4g14850-like_plant"/>
</dbReference>
<evidence type="ECO:0000256" key="1">
    <source>
        <dbReference type="ARBA" id="ARBA00022737"/>
    </source>
</evidence>
<organism evidence="3 4">
    <name type="scientific">Beta vulgaris subsp. vulgaris</name>
    <name type="common">Beet</name>
    <dbReference type="NCBI Taxonomy" id="3555"/>
    <lineage>
        <taxon>Eukaryota</taxon>
        <taxon>Viridiplantae</taxon>
        <taxon>Streptophyta</taxon>
        <taxon>Embryophyta</taxon>
        <taxon>Tracheophyta</taxon>
        <taxon>Spermatophyta</taxon>
        <taxon>Magnoliopsida</taxon>
        <taxon>eudicotyledons</taxon>
        <taxon>Gunneridae</taxon>
        <taxon>Pentapetalae</taxon>
        <taxon>Caryophyllales</taxon>
        <taxon>Chenopodiaceae</taxon>
        <taxon>Betoideae</taxon>
        <taxon>Beta</taxon>
    </lineage>
</organism>
<sequence>MLDPDVVIYNVMFKGYSQNGEHKEVISLFGKMMEFHIKPSCCTFPMILKSCGKLVALCEGEQAHSLAIKNGFKTNTFVGNTLIDMYSRAGKVELAYKVFGEIPFRNIVTWTLMINGFILYGNLKSARELFDLTSERDVVLWNTMISGYIEIGDMETAHKLFDNMPHKDTMSWNTILNGYANNGKIKACEELFEVMPKKNIFSWNILICAYAKLGRFFEVLTTFQRMLSEAEVLPDNATLVTVSLACARLGALDLGMWLHIYAQRIGYEGNIQVENALMDMYAKCGHIENAMYVFKGLVKRDLVSWNTIIGGLAMHGHASEALVLFDQMKNGRVQPDGVSFLGVLCACTHIGLVEEGLTYFQSMADYSVNPQIEHYGCLIDLYARSGHLTEALNIVKMMPMEADTVIWACLLGASRIYKNAAIAEIALEQLMKLEPGNPAYYLILSNMHGEAGEWKTVPKLKLAMRDTRFRKMPGCSMIEIHDKVVEFYSMDQRHCETEEIYVCLRSLSKLMHSLEFRPEDMELE</sequence>
<feature type="repeat" description="PPR" evidence="2">
    <location>
        <begin position="301"/>
        <end position="335"/>
    </location>
</feature>
<dbReference type="InterPro" id="IPR046848">
    <property type="entry name" value="E_motif"/>
</dbReference>
<dbReference type="Gramene" id="KMT08252">
    <property type="protein sequence ID" value="KMT08252"/>
    <property type="gene ID" value="BVRB_6g142320"/>
</dbReference>
<keyword evidence="1" id="KW-0677">Repeat</keyword>
<feature type="repeat" description="PPR" evidence="2">
    <location>
        <begin position="168"/>
        <end position="202"/>
    </location>
</feature>